<evidence type="ECO:0000313" key="2">
    <source>
        <dbReference type="EMBL" id="TQS41274.1"/>
    </source>
</evidence>
<feature type="transmembrane region" description="Helical" evidence="1">
    <location>
        <begin position="160"/>
        <end position="181"/>
    </location>
</feature>
<dbReference type="AlphaFoldDB" id="A0A545AIX3"/>
<organism evidence="2 3">
    <name type="scientific">Cryptosporangium phraense</name>
    <dbReference type="NCBI Taxonomy" id="2593070"/>
    <lineage>
        <taxon>Bacteria</taxon>
        <taxon>Bacillati</taxon>
        <taxon>Actinomycetota</taxon>
        <taxon>Actinomycetes</taxon>
        <taxon>Cryptosporangiales</taxon>
        <taxon>Cryptosporangiaceae</taxon>
        <taxon>Cryptosporangium</taxon>
    </lineage>
</organism>
<feature type="transmembrane region" description="Helical" evidence="1">
    <location>
        <begin position="46"/>
        <end position="67"/>
    </location>
</feature>
<keyword evidence="3" id="KW-1185">Reference proteome</keyword>
<accession>A0A545AIX3</accession>
<dbReference type="OrthoDB" id="1176146at2"/>
<dbReference type="InParanoid" id="A0A545AIX3"/>
<protein>
    <submittedName>
        <fullName evidence="2">DUF4386 domain-containing protein</fullName>
    </submittedName>
</protein>
<feature type="transmembrane region" description="Helical" evidence="1">
    <location>
        <begin position="187"/>
        <end position="208"/>
    </location>
</feature>
<sequence length="236" mass="24095">MNLDRIAGVCYVLTFASIPTLALYQPVHDAGFVTGTGSVNGVVIGAVLELVVALACLGTAVALYPVLKGRAPARALGFVGARVLEATAIFLGVACLLALVALRRDGTGTVGTVGTDTGRVLVALYDSIFLVSQGFVPAVNAVLLGTVLYRFRLVPRALPVLGLIGAALLVVSDAGVLFGAWDRLSPVAGVAALPIAVWEFLLGVYLIVNGLRRSGLEPVAHAGLGDQVAGVGRVGL</sequence>
<keyword evidence="1" id="KW-0472">Membrane</keyword>
<keyword evidence="1" id="KW-1133">Transmembrane helix</keyword>
<gene>
    <name evidence="2" type="ORF">FL583_30630</name>
</gene>
<dbReference type="Pfam" id="PF14329">
    <property type="entry name" value="DUF4386"/>
    <property type="match status" value="1"/>
</dbReference>
<feature type="transmembrane region" description="Helical" evidence="1">
    <location>
        <begin position="79"/>
        <end position="102"/>
    </location>
</feature>
<keyword evidence="1" id="KW-0812">Transmembrane</keyword>
<dbReference type="InterPro" id="IPR025495">
    <property type="entry name" value="DUF4386"/>
</dbReference>
<name>A0A545AIX3_9ACTN</name>
<dbReference type="RefSeq" id="WP_142708343.1">
    <property type="nucleotide sequence ID" value="NZ_VIRS01000028.1"/>
</dbReference>
<reference evidence="2 3" key="1">
    <citation type="submission" date="2019-07" db="EMBL/GenBank/DDBJ databases">
        <title>Cryptosporangium phraense sp. nov., isolated from plant litter.</title>
        <authorList>
            <person name="Suriyachadkun C."/>
        </authorList>
    </citation>
    <scope>NUCLEOTIDE SEQUENCE [LARGE SCALE GENOMIC DNA]</scope>
    <source>
        <strain evidence="2 3">A-T 5661</strain>
    </source>
</reference>
<feature type="transmembrane region" description="Helical" evidence="1">
    <location>
        <begin position="122"/>
        <end position="148"/>
    </location>
</feature>
<evidence type="ECO:0000313" key="3">
    <source>
        <dbReference type="Proteomes" id="UP000317982"/>
    </source>
</evidence>
<dbReference type="Proteomes" id="UP000317982">
    <property type="component" value="Unassembled WGS sequence"/>
</dbReference>
<dbReference type="EMBL" id="VIRS01000028">
    <property type="protein sequence ID" value="TQS41274.1"/>
    <property type="molecule type" value="Genomic_DNA"/>
</dbReference>
<comment type="caution">
    <text evidence="2">The sequence shown here is derived from an EMBL/GenBank/DDBJ whole genome shotgun (WGS) entry which is preliminary data.</text>
</comment>
<proteinExistence type="predicted"/>
<evidence type="ECO:0000256" key="1">
    <source>
        <dbReference type="SAM" id="Phobius"/>
    </source>
</evidence>